<organism evidence="1 2">
    <name type="scientific">Paraburkholderia caribensis</name>
    <dbReference type="NCBI Taxonomy" id="75105"/>
    <lineage>
        <taxon>Bacteria</taxon>
        <taxon>Pseudomonadati</taxon>
        <taxon>Pseudomonadota</taxon>
        <taxon>Betaproteobacteria</taxon>
        <taxon>Burkholderiales</taxon>
        <taxon>Burkholderiaceae</taxon>
        <taxon>Paraburkholderia</taxon>
    </lineage>
</organism>
<dbReference type="Proteomes" id="UP000509548">
    <property type="component" value="Chromosome 2"/>
</dbReference>
<name>A0A9Q6S6P2_9BURK</name>
<sequence>MVGEQIQIDIDAVASKLRNKARQGSNRLRIELGTSSIDQYAHWAGGLVLCRLVDRVETDDVDTQCGESLRQCFAVAIGGKVCRQCK</sequence>
<protein>
    <submittedName>
        <fullName evidence="1">Uncharacterized protein</fullName>
    </submittedName>
</protein>
<reference evidence="1 2" key="1">
    <citation type="journal article" date="2014" name="Genome Announc.">
        <title>Draft Genome Sequence of the Haloacid-Degrading Burkholderia caribensis Strain MBA4.</title>
        <authorList>
            <person name="Pan Y."/>
            <person name="Kong K.F."/>
            <person name="Tsang J.S."/>
        </authorList>
    </citation>
    <scope>NUCLEOTIDE SEQUENCE [LARGE SCALE GENOMIC DNA]</scope>
    <source>
        <strain evidence="1 2">852011</strain>
    </source>
</reference>
<gene>
    <name evidence="1" type="ORF">A9O66_28465</name>
</gene>
<proteinExistence type="predicted"/>
<evidence type="ECO:0000313" key="1">
    <source>
        <dbReference type="EMBL" id="QLB66187.1"/>
    </source>
</evidence>
<accession>A0A9Q6S6P2</accession>
<dbReference type="AlphaFoldDB" id="A0A9Q6S6P2"/>
<evidence type="ECO:0000313" key="2">
    <source>
        <dbReference type="Proteomes" id="UP000509548"/>
    </source>
</evidence>
<dbReference type="EMBL" id="CP015959">
    <property type="protein sequence ID" value="QLB66187.1"/>
    <property type="molecule type" value="Genomic_DNA"/>
</dbReference>